<evidence type="ECO:0000313" key="2">
    <source>
        <dbReference type="EMBL" id="ETO58659.1"/>
    </source>
</evidence>
<gene>
    <name evidence="2" type="ORF">F444_22961</name>
</gene>
<dbReference type="AlphaFoldDB" id="A0A080YW98"/>
<evidence type="ECO:0000256" key="1">
    <source>
        <dbReference type="SAM" id="Coils"/>
    </source>
</evidence>
<proteinExistence type="predicted"/>
<dbReference type="Proteomes" id="UP000028582">
    <property type="component" value="Unassembled WGS sequence"/>
</dbReference>
<reference evidence="2 3" key="1">
    <citation type="submission" date="2013-11" db="EMBL/GenBank/DDBJ databases">
        <title>The Genome Sequence of Phytophthora parasitica P1976.</title>
        <authorList>
            <consortium name="The Broad Institute Genomics Platform"/>
            <person name="Russ C."/>
            <person name="Tyler B."/>
            <person name="Panabieres F."/>
            <person name="Shan W."/>
            <person name="Tripathy S."/>
            <person name="Grunwald N."/>
            <person name="Machado M."/>
            <person name="Johnson C.S."/>
            <person name="Walker B."/>
            <person name="Young S."/>
            <person name="Zeng Q."/>
            <person name="Gargeya S."/>
            <person name="Fitzgerald M."/>
            <person name="Haas B."/>
            <person name="Abouelleil A."/>
            <person name="Allen A.W."/>
            <person name="Alvarado L."/>
            <person name="Arachchi H.M."/>
            <person name="Berlin A.M."/>
            <person name="Chapman S.B."/>
            <person name="Gainer-Dewar J."/>
            <person name="Goldberg J."/>
            <person name="Griggs A."/>
            <person name="Gujja S."/>
            <person name="Hansen M."/>
            <person name="Howarth C."/>
            <person name="Imamovic A."/>
            <person name="Ireland A."/>
            <person name="Larimer J."/>
            <person name="McCowan C."/>
            <person name="Murphy C."/>
            <person name="Pearson M."/>
            <person name="Poon T.W."/>
            <person name="Priest M."/>
            <person name="Roberts A."/>
            <person name="Saif S."/>
            <person name="Shea T."/>
            <person name="Sisk P."/>
            <person name="Sykes S."/>
            <person name="Wortman J."/>
            <person name="Nusbaum C."/>
            <person name="Birren B."/>
        </authorList>
    </citation>
    <scope>NUCLEOTIDE SEQUENCE [LARGE SCALE GENOMIC DNA]</scope>
    <source>
        <strain evidence="2 3">P1976</strain>
    </source>
</reference>
<dbReference type="EMBL" id="ANJA01004963">
    <property type="protein sequence ID" value="ETO58659.1"/>
    <property type="molecule type" value="Genomic_DNA"/>
</dbReference>
<sequence length="130" mass="15102">PTEDRVSGARDTIARLERRINQVDKSRKSRQDLETVRASLRQERARLVVQKDDLLSQLDGRLGEIANFWSERDQAQERLSNIASLLLTVPSQKRARSESSSPAQFTRYLQDRPIDFRFFPRLRFDPGSDT</sequence>
<organism evidence="2 3">
    <name type="scientific">Phytophthora nicotianae P1976</name>
    <dbReference type="NCBI Taxonomy" id="1317066"/>
    <lineage>
        <taxon>Eukaryota</taxon>
        <taxon>Sar</taxon>
        <taxon>Stramenopiles</taxon>
        <taxon>Oomycota</taxon>
        <taxon>Peronosporomycetes</taxon>
        <taxon>Peronosporales</taxon>
        <taxon>Peronosporaceae</taxon>
        <taxon>Phytophthora</taxon>
    </lineage>
</organism>
<protein>
    <submittedName>
        <fullName evidence="2">Uncharacterized protein</fullName>
    </submittedName>
</protein>
<evidence type="ECO:0000313" key="3">
    <source>
        <dbReference type="Proteomes" id="UP000028582"/>
    </source>
</evidence>
<feature type="coiled-coil region" evidence="1">
    <location>
        <begin position="6"/>
        <end position="57"/>
    </location>
</feature>
<feature type="non-terminal residue" evidence="2">
    <location>
        <position position="1"/>
    </location>
</feature>
<name>A0A080YW98_PHYNI</name>
<accession>A0A080YW98</accession>
<keyword evidence="1" id="KW-0175">Coiled coil</keyword>
<comment type="caution">
    <text evidence="2">The sequence shown here is derived from an EMBL/GenBank/DDBJ whole genome shotgun (WGS) entry which is preliminary data.</text>
</comment>